<dbReference type="PANTHER" id="PTHR47816">
    <property type="entry name" value="RIBOSOMAL RNA SMALL SUBUNIT METHYLTRANSFERASE C"/>
    <property type="match status" value="1"/>
</dbReference>
<dbReference type="EMBL" id="PVTJ01000006">
    <property type="protein sequence ID" value="PRY57792.1"/>
    <property type="molecule type" value="Genomic_DNA"/>
</dbReference>
<evidence type="ECO:0000313" key="4">
    <source>
        <dbReference type="EMBL" id="PRY57792.1"/>
    </source>
</evidence>
<evidence type="ECO:0000256" key="1">
    <source>
        <dbReference type="ARBA" id="ARBA00022603"/>
    </source>
</evidence>
<dbReference type="InterPro" id="IPR046977">
    <property type="entry name" value="RsmC/RlmG"/>
</dbReference>
<dbReference type="Pfam" id="PF05175">
    <property type="entry name" value="MTS"/>
    <property type="match status" value="1"/>
</dbReference>
<keyword evidence="2 4" id="KW-0808">Transferase</keyword>
<dbReference type="CDD" id="cd02440">
    <property type="entry name" value="AdoMet_MTases"/>
    <property type="match status" value="1"/>
</dbReference>
<evidence type="ECO:0000256" key="2">
    <source>
        <dbReference type="ARBA" id="ARBA00022679"/>
    </source>
</evidence>
<comment type="caution">
    <text evidence="4">The sequence shown here is derived from an EMBL/GenBank/DDBJ whole genome shotgun (WGS) entry which is preliminary data.</text>
</comment>
<reference evidence="4 5" key="1">
    <citation type="submission" date="2018-03" db="EMBL/GenBank/DDBJ databases">
        <title>Genomic Encyclopedia of Type Strains, Phase III (KMG-III): the genomes of soil and plant-associated and newly described type strains.</title>
        <authorList>
            <person name="Whitman W."/>
        </authorList>
    </citation>
    <scope>NUCLEOTIDE SEQUENCE [LARGE SCALE GENOMIC DNA]</scope>
    <source>
        <strain evidence="4 5">CGMCC 4.7067</strain>
    </source>
</reference>
<dbReference type="Proteomes" id="UP000238176">
    <property type="component" value="Unassembled WGS sequence"/>
</dbReference>
<dbReference type="Gene3D" id="3.40.50.150">
    <property type="entry name" value="Vaccinia Virus protein VP39"/>
    <property type="match status" value="1"/>
</dbReference>
<dbReference type="GO" id="GO:0032259">
    <property type="term" value="P:methylation"/>
    <property type="evidence" value="ECO:0007669"/>
    <property type="project" value="UniProtKB-KW"/>
</dbReference>
<gene>
    <name evidence="4" type="ORF">B0I28_106214</name>
</gene>
<keyword evidence="5" id="KW-1185">Reference proteome</keyword>
<accession>A0A2T0UIQ6</accession>
<dbReference type="PANTHER" id="PTHR47816:SF4">
    <property type="entry name" value="RIBOSOMAL RNA SMALL SUBUNIT METHYLTRANSFERASE C"/>
    <property type="match status" value="1"/>
</dbReference>
<feature type="domain" description="Methyltransferase small" evidence="3">
    <location>
        <begin position="38"/>
        <end position="201"/>
    </location>
</feature>
<dbReference type="InterPro" id="IPR007848">
    <property type="entry name" value="Small_mtfrase_dom"/>
</dbReference>
<sequence>MVGMSNGPADQPEHYFSEQPAVDDRERTIAFDLDGVEYELTTSTGVFSGSRLDPGTSVLLHKVVLPDTAGVFLDLGCGYGPITKVLAQRDDAEVWAVDVNRRALDLTRRNTERVPGTVHVAVPEEVPEDLRFDEIWSNPPIKVGKEALHDLLDTWLPRLKDGGVAWLVVSKHLGADSLARWLAERGWTVDKHASAKGYRVLRVDRSGSLRRGAGGAPPSLRYWMPSLISRHCWQAAPLAVYCCATAPSAVEQPSISRSLPLLAFANFQ</sequence>
<dbReference type="GO" id="GO:0008757">
    <property type="term" value="F:S-adenosylmethionine-dependent methyltransferase activity"/>
    <property type="evidence" value="ECO:0007669"/>
    <property type="project" value="InterPro"/>
</dbReference>
<dbReference type="InterPro" id="IPR029063">
    <property type="entry name" value="SAM-dependent_MTases_sf"/>
</dbReference>
<keyword evidence="1 4" id="KW-0489">Methyltransferase</keyword>
<proteinExistence type="predicted"/>
<dbReference type="AlphaFoldDB" id="A0A2T0UIQ6"/>
<protein>
    <submittedName>
        <fullName evidence="4">16S rRNA m(2)G 1207 methyltransferase</fullName>
    </submittedName>
</protein>
<dbReference type="SUPFAM" id="SSF53335">
    <property type="entry name" value="S-adenosyl-L-methionine-dependent methyltransferases"/>
    <property type="match status" value="1"/>
</dbReference>
<name>A0A2T0UIQ6_9ACTN</name>
<organism evidence="4 5">
    <name type="scientific">Glycomyces artemisiae</name>
    <dbReference type="NCBI Taxonomy" id="1076443"/>
    <lineage>
        <taxon>Bacteria</taxon>
        <taxon>Bacillati</taxon>
        <taxon>Actinomycetota</taxon>
        <taxon>Actinomycetes</taxon>
        <taxon>Glycomycetales</taxon>
        <taxon>Glycomycetaceae</taxon>
        <taxon>Glycomyces</taxon>
    </lineage>
</organism>
<evidence type="ECO:0000313" key="5">
    <source>
        <dbReference type="Proteomes" id="UP000238176"/>
    </source>
</evidence>
<evidence type="ECO:0000259" key="3">
    <source>
        <dbReference type="Pfam" id="PF05175"/>
    </source>
</evidence>